<proteinExistence type="predicted"/>
<sequence>MILLIAEGGSLRCHVKTVRRNGMPFGESAQLKIQEPFNGNDACLLRARPDSRR</sequence>
<keyword evidence="2" id="KW-1185">Reference proteome</keyword>
<dbReference type="EMBL" id="WJBH02000009">
    <property type="protein sequence ID" value="KAI9553026.1"/>
    <property type="molecule type" value="Genomic_DNA"/>
</dbReference>
<evidence type="ECO:0000313" key="2">
    <source>
        <dbReference type="Proteomes" id="UP000820818"/>
    </source>
</evidence>
<dbReference type="Proteomes" id="UP000820818">
    <property type="component" value="Linkage Group LG9"/>
</dbReference>
<organism evidence="1 2">
    <name type="scientific">Daphnia sinensis</name>
    <dbReference type="NCBI Taxonomy" id="1820382"/>
    <lineage>
        <taxon>Eukaryota</taxon>
        <taxon>Metazoa</taxon>
        <taxon>Ecdysozoa</taxon>
        <taxon>Arthropoda</taxon>
        <taxon>Crustacea</taxon>
        <taxon>Branchiopoda</taxon>
        <taxon>Diplostraca</taxon>
        <taxon>Cladocera</taxon>
        <taxon>Anomopoda</taxon>
        <taxon>Daphniidae</taxon>
        <taxon>Daphnia</taxon>
        <taxon>Daphnia similis group</taxon>
    </lineage>
</organism>
<dbReference type="AlphaFoldDB" id="A0AAD5KIE9"/>
<comment type="caution">
    <text evidence="1">The sequence shown here is derived from an EMBL/GenBank/DDBJ whole genome shotgun (WGS) entry which is preliminary data.</text>
</comment>
<reference evidence="1 2" key="1">
    <citation type="submission" date="2022-05" db="EMBL/GenBank/DDBJ databases">
        <title>A multi-omics perspective on studying reproductive biology in Daphnia sinensis.</title>
        <authorList>
            <person name="Jia J."/>
        </authorList>
    </citation>
    <scope>NUCLEOTIDE SEQUENCE [LARGE SCALE GENOMIC DNA]</scope>
    <source>
        <strain evidence="1 2">WSL</strain>
    </source>
</reference>
<gene>
    <name evidence="1" type="ORF">GHT06_020913</name>
</gene>
<protein>
    <submittedName>
        <fullName evidence="1">Uncharacterized protein</fullName>
    </submittedName>
</protein>
<name>A0AAD5KIE9_9CRUS</name>
<accession>A0AAD5KIE9</accession>
<evidence type="ECO:0000313" key="1">
    <source>
        <dbReference type="EMBL" id="KAI9553026.1"/>
    </source>
</evidence>